<dbReference type="InParanoid" id="C2KXQ2"/>
<protein>
    <submittedName>
        <fullName evidence="1">Uncharacterized protein</fullName>
    </submittedName>
</protein>
<sequence length="52" mass="6325">MGSLKLSKNQSTYDFQYLFRVAKPPGDFDTDSKYLVLLLSRYFWRRRIYALR</sequence>
<proteinExistence type="predicted"/>
<comment type="caution">
    <text evidence="1">The sequence shown here is derived from an EMBL/GenBank/DDBJ whole genome shotgun (WGS) entry which is preliminary data.</text>
</comment>
<dbReference type="Proteomes" id="UP000004121">
    <property type="component" value="Unassembled WGS sequence"/>
</dbReference>
<accession>C2KXQ2</accession>
<reference evidence="1 2" key="1">
    <citation type="submission" date="2009-04" db="EMBL/GenBank/DDBJ databases">
        <authorList>
            <person name="Qin X."/>
            <person name="Bachman B."/>
            <person name="Battles P."/>
            <person name="Bell A."/>
            <person name="Bess C."/>
            <person name="Bickham C."/>
            <person name="Chaboub L."/>
            <person name="Chen D."/>
            <person name="Coyle M."/>
            <person name="Deiros D.R."/>
            <person name="Dinh H."/>
            <person name="Forbes L."/>
            <person name="Fowler G."/>
            <person name="Francisco L."/>
            <person name="Fu Q."/>
            <person name="Gubbala S."/>
            <person name="Hale W."/>
            <person name="Han Y."/>
            <person name="Hemphill L."/>
            <person name="Highlander S.K."/>
            <person name="Hirani K."/>
            <person name="Hogues M."/>
            <person name="Jackson L."/>
            <person name="Jakkamsetti A."/>
            <person name="Javaid M."/>
            <person name="Jiang H."/>
            <person name="Korchina V."/>
            <person name="Kovar C."/>
            <person name="Lara F."/>
            <person name="Lee S."/>
            <person name="Mata R."/>
            <person name="Mathew T."/>
            <person name="Moen C."/>
            <person name="Morales K."/>
            <person name="Munidasa M."/>
            <person name="Nazareth L."/>
            <person name="Ngo R."/>
            <person name="Nguyen L."/>
            <person name="Okwuonu G."/>
            <person name="Ongeri F."/>
            <person name="Patil S."/>
            <person name="Petrosino J."/>
            <person name="Pham C."/>
            <person name="Pham P."/>
            <person name="Pu L.-L."/>
            <person name="Puazo M."/>
            <person name="Raj R."/>
            <person name="Reid J."/>
            <person name="Rouhana J."/>
            <person name="Saada N."/>
            <person name="Shang Y."/>
            <person name="Simmons D."/>
            <person name="Thornton R."/>
            <person name="Warren J."/>
            <person name="Weissenberger G."/>
            <person name="Zhang J."/>
            <person name="Zhang L."/>
            <person name="Zhou C."/>
            <person name="Zhu D."/>
            <person name="Muzny D."/>
            <person name="Worley K."/>
            <person name="Gibbs R."/>
        </authorList>
    </citation>
    <scope>NUCLEOTIDE SEQUENCE [LARGE SCALE GENOMIC DNA]</scope>
    <source>
        <strain evidence="1 2">F0268</strain>
    </source>
</reference>
<keyword evidence="2" id="KW-1185">Reference proteome</keyword>
<gene>
    <name evidence="1" type="ORF">HMPREF6123_1271</name>
</gene>
<dbReference type="EMBL" id="ACKX01000124">
    <property type="protein sequence ID" value="EEJ51447.1"/>
    <property type="molecule type" value="Genomic_DNA"/>
</dbReference>
<evidence type="ECO:0000313" key="2">
    <source>
        <dbReference type="Proteomes" id="UP000004121"/>
    </source>
</evidence>
<dbReference type="STRING" id="585501.HMPREF6123_1271"/>
<organism evidence="1 2">
    <name type="scientific">Oribacterium sinus F0268</name>
    <dbReference type="NCBI Taxonomy" id="585501"/>
    <lineage>
        <taxon>Bacteria</taxon>
        <taxon>Bacillati</taxon>
        <taxon>Bacillota</taxon>
        <taxon>Clostridia</taxon>
        <taxon>Lachnospirales</taxon>
        <taxon>Lachnospiraceae</taxon>
        <taxon>Oribacterium</taxon>
    </lineage>
</organism>
<dbReference type="AlphaFoldDB" id="C2KXQ2"/>
<name>C2KXQ2_9FIRM</name>
<dbReference type="HOGENOM" id="CLU_3082524_0_0_9"/>
<evidence type="ECO:0000313" key="1">
    <source>
        <dbReference type="EMBL" id="EEJ51447.1"/>
    </source>
</evidence>